<dbReference type="Proteomes" id="UP001141806">
    <property type="component" value="Unassembled WGS sequence"/>
</dbReference>
<dbReference type="PROSITE" id="PS51354">
    <property type="entry name" value="GLUTAREDOXIN_2"/>
    <property type="match status" value="1"/>
</dbReference>
<dbReference type="AlphaFoldDB" id="A0A9Q0H6J0"/>
<evidence type="ECO:0000313" key="3">
    <source>
        <dbReference type="EMBL" id="KAJ4960165.1"/>
    </source>
</evidence>
<gene>
    <name evidence="3" type="ORF">NE237_020075</name>
</gene>
<accession>A0A9Q0H6J0</accession>
<dbReference type="InterPro" id="IPR036249">
    <property type="entry name" value="Thioredoxin-like_sf"/>
</dbReference>
<reference evidence="3" key="1">
    <citation type="journal article" date="2023" name="Plant J.">
        <title>The genome of the king protea, Protea cynaroides.</title>
        <authorList>
            <person name="Chang J."/>
            <person name="Duong T.A."/>
            <person name="Schoeman C."/>
            <person name="Ma X."/>
            <person name="Roodt D."/>
            <person name="Barker N."/>
            <person name="Li Z."/>
            <person name="Van de Peer Y."/>
            <person name="Mizrachi E."/>
        </authorList>
    </citation>
    <scope>NUCLEOTIDE SEQUENCE</scope>
    <source>
        <tissue evidence="3">Young leaves</tissue>
    </source>
</reference>
<sequence length="520" mass="58143">MGCASSKRSKCRHCGKHPSPLSRCNSVPVHHPVPVHRPEQRDGDNDHTVALTSPTLSSLKLGSSLRKNHYDHDHNSSKGDSPLHNDNEDDNEGHCNYDYDCKTENKQKNNSNRKSKEEFSREIRLAKTWSDMIDQKIPKTPVRTPSGEPETINAWELMEGLEDVSPLCLSNLTDPHRSFSFHAVLGISPSNPSYPKLEPEKGYETPVPQWLQISSRDPDPDDMPITDFDPEIISTFRKALEDISPTNTSHLRSPDPEKIASPTSNRWLSILSSKAEAVDTKKASNGFMTTSECECPPGGEDKVVIYFTSLRGVRKTYENCCQVRVIMKGLGIRADERDVSMDYGFREELKMLIGEGFRGGLPRIFVMGRYIGGVDEIKQLHEEGSLEKLVHGCRKLDDSGGDDGDGGGGCGVCEACGDIRFVPCDTCYGSCKVYYEFEDGDEEELEEEEDECGFIRCPDCNENGIIRCPTIEMFMLILVPIGGIVRTQEIGFQPRGWAFATKDFQNMSRQFVESLLDLQG</sequence>
<name>A0A9Q0H6J0_9MAGN</name>
<dbReference type="Gene3D" id="3.40.30.10">
    <property type="entry name" value="Glutaredoxin"/>
    <property type="match status" value="1"/>
</dbReference>
<protein>
    <recommendedName>
        <fullName evidence="2">Glutaredoxin domain-containing protein</fullName>
    </recommendedName>
</protein>
<feature type="compositionally biased region" description="Low complexity" evidence="1">
    <location>
        <begin position="51"/>
        <end position="65"/>
    </location>
</feature>
<feature type="compositionally biased region" description="Basic and acidic residues" evidence="1">
    <location>
        <begin position="36"/>
        <end position="47"/>
    </location>
</feature>
<dbReference type="PANTHER" id="PTHR45669">
    <property type="entry name" value="GLUTAREDOXIN DOMAIN-CONTAINING CYSTEINE-RICH PROTEIN CG12206-RELATED"/>
    <property type="match status" value="1"/>
</dbReference>
<keyword evidence="4" id="KW-1185">Reference proteome</keyword>
<evidence type="ECO:0000256" key="1">
    <source>
        <dbReference type="SAM" id="MobiDB-lite"/>
    </source>
</evidence>
<evidence type="ECO:0000259" key="2">
    <source>
        <dbReference type="Pfam" id="PF00462"/>
    </source>
</evidence>
<dbReference type="InterPro" id="IPR002109">
    <property type="entry name" value="Glutaredoxin"/>
</dbReference>
<dbReference type="CDD" id="cd03031">
    <property type="entry name" value="GRX_GRX_like"/>
    <property type="match status" value="1"/>
</dbReference>
<dbReference type="OrthoDB" id="423313at2759"/>
<dbReference type="PANTHER" id="PTHR45669:SF30">
    <property type="entry name" value="OS04G0641300 PROTEIN"/>
    <property type="match status" value="1"/>
</dbReference>
<feature type="compositionally biased region" description="Basic and acidic residues" evidence="1">
    <location>
        <begin position="68"/>
        <end position="91"/>
    </location>
</feature>
<evidence type="ECO:0000313" key="4">
    <source>
        <dbReference type="Proteomes" id="UP001141806"/>
    </source>
</evidence>
<dbReference type="EMBL" id="JAMYWD010000009">
    <property type="protein sequence ID" value="KAJ4960165.1"/>
    <property type="molecule type" value="Genomic_DNA"/>
</dbReference>
<dbReference type="SUPFAM" id="SSF52833">
    <property type="entry name" value="Thioredoxin-like"/>
    <property type="match status" value="1"/>
</dbReference>
<comment type="caution">
    <text evidence="3">The sequence shown here is derived from an EMBL/GenBank/DDBJ whole genome shotgun (WGS) entry which is preliminary data.</text>
</comment>
<feature type="compositionally biased region" description="Basic residues" evidence="1">
    <location>
        <begin position="7"/>
        <end position="16"/>
    </location>
</feature>
<feature type="region of interest" description="Disordered" evidence="1">
    <location>
        <begin position="1"/>
        <end position="91"/>
    </location>
</feature>
<dbReference type="Pfam" id="PF23733">
    <property type="entry name" value="GRXCR1-2_C"/>
    <property type="match status" value="1"/>
</dbReference>
<dbReference type="FunFam" id="3.40.30.10:FF:000273">
    <property type="entry name" value="Glutaredoxin family protein"/>
    <property type="match status" value="1"/>
</dbReference>
<proteinExistence type="predicted"/>
<dbReference type="Pfam" id="PF00462">
    <property type="entry name" value="Glutaredoxin"/>
    <property type="match status" value="1"/>
</dbReference>
<organism evidence="3 4">
    <name type="scientific">Protea cynaroides</name>
    <dbReference type="NCBI Taxonomy" id="273540"/>
    <lineage>
        <taxon>Eukaryota</taxon>
        <taxon>Viridiplantae</taxon>
        <taxon>Streptophyta</taxon>
        <taxon>Embryophyta</taxon>
        <taxon>Tracheophyta</taxon>
        <taxon>Spermatophyta</taxon>
        <taxon>Magnoliopsida</taxon>
        <taxon>Proteales</taxon>
        <taxon>Proteaceae</taxon>
        <taxon>Protea</taxon>
    </lineage>
</organism>
<feature type="domain" description="Glutaredoxin" evidence="2">
    <location>
        <begin position="304"/>
        <end position="371"/>
    </location>
</feature>